<evidence type="ECO:0000256" key="1">
    <source>
        <dbReference type="ARBA" id="ARBA00000085"/>
    </source>
</evidence>
<evidence type="ECO:0000256" key="4">
    <source>
        <dbReference type="ARBA" id="ARBA00022679"/>
    </source>
</evidence>
<dbReference type="SMART" id="SM00073">
    <property type="entry name" value="HPT"/>
    <property type="match status" value="1"/>
</dbReference>
<dbReference type="InterPro" id="IPR008207">
    <property type="entry name" value="Sig_transdc_His_kin_Hpt_dom"/>
</dbReference>
<dbReference type="SMART" id="SM00260">
    <property type="entry name" value="CheW"/>
    <property type="match status" value="1"/>
</dbReference>
<feature type="domain" description="Histidine kinase" evidence="8">
    <location>
        <begin position="461"/>
        <end position="722"/>
    </location>
</feature>
<evidence type="ECO:0000259" key="8">
    <source>
        <dbReference type="PROSITE" id="PS50109"/>
    </source>
</evidence>
<comment type="catalytic activity">
    <reaction evidence="1">
        <text>ATP + protein L-histidine = ADP + protein N-phospho-L-histidine.</text>
        <dbReference type="EC" id="2.7.13.3"/>
    </reaction>
</comment>
<dbReference type="InterPro" id="IPR003594">
    <property type="entry name" value="HATPase_dom"/>
</dbReference>
<dbReference type="CDD" id="cd00731">
    <property type="entry name" value="CheA_reg"/>
    <property type="match status" value="1"/>
</dbReference>
<dbReference type="PROSITE" id="PS50894">
    <property type="entry name" value="HPT"/>
    <property type="match status" value="1"/>
</dbReference>
<dbReference type="CDD" id="cd00088">
    <property type="entry name" value="HPT"/>
    <property type="match status" value="1"/>
</dbReference>
<dbReference type="RefSeq" id="WP_171440878.1">
    <property type="nucleotide sequence ID" value="NZ_JABFNS010000020.1"/>
</dbReference>
<evidence type="ECO:0000256" key="5">
    <source>
        <dbReference type="ARBA" id="ARBA00022777"/>
    </source>
</evidence>
<evidence type="ECO:0000259" key="10">
    <source>
        <dbReference type="PROSITE" id="PS50894"/>
    </source>
</evidence>
<dbReference type="Gene3D" id="2.30.30.40">
    <property type="entry name" value="SH3 Domains"/>
    <property type="match status" value="1"/>
</dbReference>
<dbReference type="Pfam" id="PF01584">
    <property type="entry name" value="CheW"/>
    <property type="match status" value="1"/>
</dbReference>
<keyword evidence="5" id="KW-0418">Kinase</keyword>
<dbReference type="GO" id="GO:0000155">
    <property type="term" value="F:phosphorelay sensor kinase activity"/>
    <property type="evidence" value="ECO:0007669"/>
    <property type="project" value="InterPro"/>
</dbReference>
<dbReference type="InterPro" id="IPR036641">
    <property type="entry name" value="HPT_dom_sf"/>
</dbReference>
<evidence type="ECO:0000313" key="12">
    <source>
        <dbReference type="Proteomes" id="UP000533080"/>
    </source>
</evidence>
<dbReference type="InterPro" id="IPR037006">
    <property type="entry name" value="CheA-like_homodim_sf"/>
</dbReference>
<feature type="domain" description="CheW-like" evidence="9">
    <location>
        <begin position="724"/>
        <end position="856"/>
    </location>
</feature>
<evidence type="ECO:0000256" key="3">
    <source>
        <dbReference type="ARBA" id="ARBA00022553"/>
    </source>
</evidence>
<dbReference type="SMART" id="SM00387">
    <property type="entry name" value="HATPase_c"/>
    <property type="match status" value="1"/>
</dbReference>
<accession>A0A7Y4IFS3</accession>
<dbReference type="PROSITE" id="PS50109">
    <property type="entry name" value="HIS_KIN"/>
    <property type="match status" value="1"/>
</dbReference>
<dbReference type="PRINTS" id="PR00344">
    <property type="entry name" value="BCTRLSENSOR"/>
</dbReference>
<keyword evidence="4" id="KW-0808">Transferase</keyword>
<dbReference type="InterPro" id="IPR036890">
    <property type="entry name" value="HATPase_C_sf"/>
</dbReference>
<dbReference type="EMBL" id="JABFNT010000022">
    <property type="protein sequence ID" value="NOJ78473.1"/>
    <property type="molecule type" value="Genomic_DNA"/>
</dbReference>
<proteinExistence type="predicted"/>
<keyword evidence="3 6" id="KW-0597">Phosphoprotein</keyword>
<dbReference type="SMART" id="SM01231">
    <property type="entry name" value="H-kinase_dim"/>
    <property type="match status" value="1"/>
</dbReference>
<evidence type="ECO:0000256" key="6">
    <source>
        <dbReference type="PROSITE-ProRule" id="PRU00110"/>
    </source>
</evidence>
<dbReference type="PANTHER" id="PTHR43395:SF1">
    <property type="entry name" value="CHEMOTAXIS PROTEIN CHEA"/>
    <property type="match status" value="1"/>
</dbReference>
<protein>
    <recommendedName>
        <fullName evidence="2">histidine kinase</fullName>
        <ecNumber evidence="2">2.7.13.3</ecNumber>
    </recommendedName>
</protein>
<dbReference type="SUPFAM" id="SSF47384">
    <property type="entry name" value="Homodimeric domain of signal transducing histidine kinase"/>
    <property type="match status" value="1"/>
</dbReference>
<evidence type="ECO:0000313" key="11">
    <source>
        <dbReference type="EMBL" id="NOJ78473.1"/>
    </source>
</evidence>
<dbReference type="InterPro" id="IPR051315">
    <property type="entry name" value="Bact_Chemotaxis_CheA"/>
</dbReference>
<dbReference type="EC" id="2.7.13.3" evidence="2"/>
<dbReference type="SUPFAM" id="SSF47226">
    <property type="entry name" value="Histidine-containing phosphotransfer domain, HPT domain"/>
    <property type="match status" value="1"/>
</dbReference>
<dbReference type="Pfam" id="PF02518">
    <property type="entry name" value="HATPase_c"/>
    <property type="match status" value="1"/>
</dbReference>
<gene>
    <name evidence="11" type="ORF">HNV28_08970</name>
</gene>
<dbReference type="InterPro" id="IPR004105">
    <property type="entry name" value="CheA-like_dim"/>
</dbReference>
<sequence length="862" mass="90816">MSPGSKALAEFVAEATEILDALARDLLVLDERRGSEADPDLVNGIFRAAHSLKGLSGLFGQERISRLAHGTEDLLDRLRLGKLLLDGAVLDSLIEALDAFQALLGEAARGTESETLSARVEAMSARMASMGAPVEVAADDPLDRLELEAQVRSVFTEYEEHRLRENVRRGVSLWRVRAAFDLSDFDKGLAELNTRLKPLGEVISTLPSAQPGGAHGIAFDLIFGAQVDREALETGLKGTPAELSALTVRPAAAAATSALLQAVQPAATIHASAGAKSETRPGDAPTHDGAAGAAQDAVSGGVAAPDVPVRVTGAAPEAPRRGATPARGSRGAASRGTSEDAKASPAAGHSTSPKSGGKKKAVRATAAAMLPEAQQPLLSHVPEDMEPGPLEWPTSDADVPANAGGSPSPAPAPAPSSVPVVAYLQGAAKASPKGLSVAPMAPSGAPVGTPAALTADTSLRSLTQTVRVDIGRLDGLINMVGELLLIKANLQRLAESARQDGAVALSKLFGQELARETRGLERKLEALQEGLLEARMVPVGQVFDKLARLVRRITREAGKEIELAISGGEVELDKLIVEELSDPLMHLIRNAIDHGVESPDARLAAGKPRRAVVGLRAEQKGNHVVIEVSDDGSGIDEVRVREVAITRGLITFAQAQEMSRRELLNLIFQPGFSTARSVSELSGRGVGLDVVKNNLGNLSGIIDVWSERGKGTAFHLTLPVTLAIIRALLVGVSGRTYAVPLNSVLEIVSVQPREIRTVERREVLDLRGQTLPFVRLSRMFALPERPVGRHFVVVVGLAQERLGIAVDELHGQQDIVTKPLGGRLQSVRGISGATDLGNRRTVLVLDVAALLEEGMAVERRRA</sequence>
<evidence type="ECO:0000256" key="2">
    <source>
        <dbReference type="ARBA" id="ARBA00012438"/>
    </source>
</evidence>
<feature type="domain" description="HPt" evidence="10">
    <location>
        <begin position="1"/>
        <end position="107"/>
    </location>
</feature>
<dbReference type="InterPro" id="IPR002545">
    <property type="entry name" value="CheW-lke_dom"/>
</dbReference>
<evidence type="ECO:0000259" key="9">
    <source>
        <dbReference type="PROSITE" id="PS50851"/>
    </source>
</evidence>
<dbReference type="InterPro" id="IPR005467">
    <property type="entry name" value="His_kinase_dom"/>
</dbReference>
<dbReference type="Proteomes" id="UP000533080">
    <property type="component" value="Unassembled WGS sequence"/>
</dbReference>
<evidence type="ECO:0000256" key="7">
    <source>
        <dbReference type="SAM" id="MobiDB-lite"/>
    </source>
</evidence>
<dbReference type="Pfam" id="PF01627">
    <property type="entry name" value="Hpt"/>
    <property type="match status" value="1"/>
</dbReference>
<dbReference type="PROSITE" id="PS50851">
    <property type="entry name" value="CHEW"/>
    <property type="match status" value="1"/>
</dbReference>
<dbReference type="GO" id="GO:0006935">
    <property type="term" value="P:chemotaxis"/>
    <property type="evidence" value="ECO:0007669"/>
    <property type="project" value="InterPro"/>
</dbReference>
<feature type="modified residue" description="Phosphohistidine" evidence="6">
    <location>
        <position position="50"/>
    </location>
</feature>
<feature type="region of interest" description="Disordered" evidence="7">
    <location>
        <begin position="271"/>
        <end position="415"/>
    </location>
</feature>
<dbReference type="Gene3D" id="1.20.120.160">
    <property type="entry name" value="HPT domain"/>
    <property type="match status" value="1"/>
</dbReference>
<dbReference type="CDD" id="cd16916">
    <property type="entry name" value="HATPase_CheA-like"/>
    <property type="match status" value="1"/>
</dbReference>
<dbReference type="FunFam" id="3.30.565.10:FF:000016">
    <property type="entry name" value="Chemotaxis protein CheA, putative"/>
    <property type="match status" value="1"/>
</dbReference>
<name>A0A7Y4IFS3_MYXXA</name>
<dbReference type="GO" id="GO:0005737">
    <property type="term" value="C:cytoplasm"/>
    <property type="evidence" value="ECO:0007669"/>
    <property type="project" value="InterPro"/>
</dbReference>
<dbReference type="Pfam" id="PF02895">
    <property type="entry name" value="H-kinase_dim"/>
    <property type="match status" value="1"/>
</dbReference>
<dbReference type="SUPFAM" id="SSF55874">
    <property type="entry name" value="ATPase domain of HSP90 chaperone/DNA topoisomerase II/histidine kinase"/>
    <property type="match status" value="1"/>
</dbReference>
<organism evidence="11 12">
    <name type="scientific">Myxococcus xanthus</name>
    <dbReference type="NCBI Taxonomy" id="34"/>
    <lineage>
        <taxon>Bacteria</taxon>
        <taxon>Pseudomonadati</taxon>
        <taxon>Myxococcota</taxon>
        <taxon>Myxococcia</taxon>
        <taxon>Myxococcales</taxon>
        <taxon>Cystobacterineae</taxon>
        <taxon>Myxococcaceae</taxon>
        <taxon>Myxococcus</taxon>
    </lineage>
</organism>
<dbReference type="InterPro" id="IPR004358">
    <property type="entry name" value="Sig_transdc_His_kin-like_C"/>
</dbReference>
<dbReference type="AlphaFoldDB" id="A0A7Y4IFS3"/>
<dbReference type="InterPro" id="IPR036061">
    <property type="entry name" value="CheW-like_dom_sf"/>
</dbReference>
<dbReference type="PANTHER" id="PTHR43395">
    <property type="entry name" value="SENSOR HISTIDINE KINASE CHEA"/>
    <property type="match status" value="1"/>
</dbReference>
<comment type="caution">
    <text evidence="11">The sequence shown here is derived from an EMBL/GenBank/DDBJ whole genome shotgun (WGS) entry which is preliminary data.</text>
</comment>
<dbReference type="InterPro" id="IPR036097">
    <property type="entry name" value="HisK_dim/P_sf"/>
</dbReference>
<dbReference type="SUPFAM" id="SSF50341">
    <property type="entry name" value="CheW-like"/>
    <property type="match status" value="1"/>
</dbReference>
<dbReference type="Gene3D" id="3.30.565.10">
    <property type="entry name" value="Histidine kinase-like ATPase, C-terminal domain"/>
    <property type="match status" value="1"/>
</dbReference>
<reference evidence="11 12" key="1">
    <citation type="submission" date="2020-05" db="EMBL/GenBank/DDBJ databases">
        <authorList>
            <person name="Whitworth D."/>
        </authorList>
    </citation>
    <scope>NUCLEOTIDE SEQUENCE [LARGE SCALE GENOMIC DNA]</scope>
    <source>
        <strain evidence="11 12">AM005</strain>
    </source>
</reference>
<dbReference type="Gene3D" id="1.10.287.560">
    <property type="entry name" value="Histidine kinase CheA-like, homodimeric domain"/>
    <property type="match status" value="1"/>
</dbReference>